<dbReference type="Proteomes" id="UP001521116">
    <property type="component" value="Unassembled WGS sequence"/>
</dbReference>
<proteinExistence type="predicted"/>
<protein>
    <recommendedName>
        <fullName evidence="3">Phytanoyl-CoA dioxygenase</fullName>
    </recommendedName>
</protein>
<keyword evidence="2" id="KW-1185">Reference proteome</keyword>
<name>A0ABR3SSI6_9PEZI</name>
<evidence type="ECO:0000313" key="1">
    <source>
        <dbReference type="EMBL" id="KAL1628568.1"/>
    </source>
</evidence>
<dbReference type="Pfam" id="PF05721">
    <property type="entry name" value="PhyH"/>
    <property type="match status" value="1"/>
</dbReference>
<dbReference type="InterPro" id="IPR008775">
    <property type="entry name" value="Phytyl_CoA_dOase-like"/>
</dbReference>
<sequence>MATETTTTTSTIPSPSSLRASLARDGFVHIPSLLSADQLSTLRSATAELTTAARAGAWPYIRTLPKQFPPWPSDPSHGIWGVQHLLHPANPSAGVFAASYFGDTVMGVCKSLLRAGDDELVMELYNLLVRPDAAFELRWHRDDVPADAAPAAEVARLRAARGEPPVFAQWNLALFEDRSLVVVPGSHARARTEAERAAGPWEKEIEGMKVVVMQPGDCVFYDNNILHRGVYSADVERMTLHGSVGLVRGSKERARNVLQHGIGDYVGKCDFSGLEEGVRKRAEGMRERAVKMGSDAGDVGFFSKDE</sequence>
<dbReference type="SUPFAM" id="SSF51197">
    <property type="entry name" value="Clavaminate synthase-like"/>
    <property type="match status" value="1"/>
</dbReference>
<accession>A0ABR3SSI6</accession>
<evidence type="ECO:0008006" key="3">
    <source>
        <dbReference type="Google" id="ProtNLM"/>
    </source>
</evidence>
<dbReference type="EMBL" id="JAJVDC020000061">
    <property type="protein sequence ID" value="KAL1628568.1"/>
    <property type="molecule type" value="Genomic_DNA"/>
</dbReference>
<organism evidence="1 2">
    <name type="scientific">Neofusicoccum ribis</name>
    <dbReference type="NCBI Taxonomy" id="45134"/>
    <lineage>
        <taxon>Eukaryota</taxon>
        <taxon>Fungi</taxon>
        <taxon>Dikarya</taxon>
        <taxon>Ascomycota</taxon>
        <taxon>Pezizomycotina</taxon>
        <taxon>Dothideomycetes</taxon>
        <taxon>Dothideomycetes incertae sedis</taxon>
        <taxon>Botryosphaeriales</taxon>
        <taxon>Botryosphaeriaceae</taxon>
        <taxon>Neofusicoccum</taxon>
    </lineage>
</organism>
<dbReference type="PANTHER" id="PTHR40470">
    <property type="entry name" value="PHYTANOYL-COA DIOXYGENASE FAMILY PROTEIN (AFU_ORTHOLOGUE AFUA_2G15850)"/>
    <property type="match status" value="1"/>
</dbReference>
<dbReference type="PANTHER" id="PTHR40470:SF1">
    <property type="entry name" value="PHYTANOYL-COA DIOXYGENASE FAMILY PROTEIN (AFU_ORTHOLOGUE AFUA_2G15850)"/>
    <property type="match status" value="1"/>
</dbReference>
<reference evidence="1 2" key="1">
    <citation type="submission" date="2024-02" db="EMBL/GenBank/DDBJ databases">
        <title>De novo assembly and annotation of 12 fungi associated with fruit tree decline syndrome in Ontario, Canada.</title>
        <authorList>
            <person name="Sulman M."/>
            <person name="Ellouze W."/>
            <person name="Ilyukhin E."/>
        </authorList>
    </citation>
    <scope>NUCLEOTIDE SEQUENCE [LARGE SCALE GENOMIC DNA]</scope>
    <source>
        <strain evidence="1 2">M1-105</strain>
    </source>
</reference>
<dbReference type="Gene3D" id="2.60.120.620">
    <property type="entry name" value="q2cbj1_9rhob like domain"/>
    <property type="match status" value="1"/>
</dbReference>
<evidence type="ECO:0000313" key="2">
    <source>
        <dbReference type="Proteomes" id="UP001521116"/>
    </source>
</evidence>
<comment type="caution">
    <text evidence="1">The sequence shown here is derived from an EMBL/GenBank/DDBJ whole genome shotgun (WGS) entry which is preliminary data.</text>
</comment>
<gene>
    <name evidence="1" type="ORF">SLS56_005800</name>
</gene>